<dbReference type="Proteomes" id="UP001163223">
    <property type="component" value="Chromosome"/>
</dbReference>
<proteinExistence type="predicted"/>
<protein>
    <submittedName>
        <fullName evidence="1">Aminotransferase class IV</fullName>
    </submittedName>
</protein>
<evidence type="ECO:0000313" key="2">
    <source>
        <dbReference type="Proteomes" id="UP001163223"/>
    </source>
</evidence>
<dbReference type="EMBL" id="CP113520">
    <property type="protein sequence ID" value="WAJ29590.1"/>
    <property type="molecule type" value="Genomic_DNA"/>
</dbReference>
<gene>
    <name evidence="1" type="ORF">OXU80_04980</name>
</gene>
<name>A0ACD4NRK8_9HYPH</name>
<keyword evidence="2" id="KW-1185">Reference proteome</keyword>
<keyword evidence="1" id="KW-0808">Transferase</keyword>
<reference evidence="1" key="1">
    <citation type="submission" date="2022-11" db="EMBL/GenBank/DDBJ databases">
        <title>beta-Carotene-producing bacterium, Jeongeuplla avenae sp. nov., alleviates the salt stress of Arabidopsis seedlings.</title>
        <authorList>
            <person name="Jiang L."/>
            <person name="Lee J."/>
        </authorList>
    </citation>
    <scope>NUCLEOTIDE SEQUENCE</scope>
    <source>
        <strain evidence="1">DY_R2A_6</strain>
    </source>
</reference>
<keyword evidence="1" id="KW-0032">Aminotransferase</keyword>
<sequence length="285" mass="29774">MSGSVVWRNDRFEDAAIDPSDRGLLLADGVFDTALVIDGRAAFRERHLDRLADALAALSIAVPRETLVRAHDALAARCGTGSIRLTVTRGPGPRGLGFPPEPRPTLLGSAAPLAPAAMFAPLRLALSDIRRNETSPTSRVKSLAYLDAVLANHAARRAGADEALFLNAAGRLASTALANLFVVRRGVLLTPPLADGVLPGTLRGWILDNAGRLGLAAEERPLLLEEAVGAPLLATNSLRLVSPARLDEAPHEASPVLRRLADGVCAAIAAECGMDPRALGAALAD</sequence>
<evidence type="ECO:0000313" key="1">
    <source>
        <dbReference type="EMBL" id="WAJ29590.1"/>
    </source>
</evidence>
<accession>A0ACD4NRK8</accession>
<organism evidence="1 2">
    <name type="scientific">Antarcticirhabdus aurantiaca</name>
    <dbReference type="NCBI Taxonomy" id="2606717"/>
    <lineage>
        <taxon>Bacteria</taxon>
        <taxon>Pseudomonadati</taxon>
        <taxon>Pseudomonadota</taxon>
        <taxon>Alphaproteobacteria</taxon>
        <taxon>Hyphomicrobiales</taxon>
        <taxon>Aurantimonadaceae</taxon>
        <taxon>Antarcticirhabdus</taxon>
    </lineage>
</organism>